<evidence type="ECO:0000256" key="1">
    <source>
        <dbReference type="SAM" id="MobiDB-lite"/>
    </source>
</evidence>
<comment type="caution">
    <text evidence="2">The sequence shown here is derived from an EMBL/GenBank/DDBJ whole genome shotgun (WGS) entry which is preliminary data.</text>
</comment>
<dbReference type="EMBL" id="CALNXK010000176">
    <property type="protein sequence ID" value="CAH3172699.1"/>
    <property type="molecule type" value="Genomic_DNA"/>
</dbReference>
<evidence type="ECO:0000313" key="3">
    <source>
        <dbReference type="Proteomes" id="UP001159405"/>
    </source>
</evidence>
<reference evidence="2 3" key="1">
    <citation type="submission" date="2022-05" db="EMBL/GenBank/DDBJ databases">
        <authorList>
            <consortium name="Genoscope - CEA"/>
            <person name="William W."/>
        </authorList>
    </citation>
    <scope>NUCLEOTIDE SEQUENCE [LARGE SCALE GENOMIC DNA]</scope>
</reference>
<protein>
    <submittedName>
        <fullName evidence="2">Uncharacterized protein</fullName>
    </submittedName>
</protein>
<dbReference type="Proteomes" id="UP001159405">
    <property type="component" value="Unassembled WGS sequence"/>
</dbReference>
<sequence>MSERLRGESILVNVPEDNENVWFYHSIVNAIIEWSYNVGQHGQSCGSRLYKCPLASKRKNTPAPEGPELLSPGKFPKPNSMDEGIQASYLGTLPFYTT</sequence>
<feature type="region of interest" description="Disordered" evidence="1">
    <location>
        <begin position="57"/>
        <end position="77"/>
    </location>
</feature>
<organism evidence="2 3">
    <name type="scientific">Porites lobata</name>
    <dbReference type="NCBI Taxonomy" id="104759"/>
    <lineage>
        <taxon>Eukaryota</taxon>
        <taxon>Metazoa</taxon>
        <taxon>Cnidaria</taxon>
        <taxon>Anthozoa</taxon>
        <taxon>Hexacorallia</taxon>
        <taxon>Scleractinia</taxon>
        <taxon>Fungiina</taxon>
        <taxon>Poritidae</taxon>
        <taxon>Porites</taxon>
    </lineage>
</organism>
<proteinExistence type="predicted"/>
<keyword evidence="3" id="KW-1185">Reference proteome</keyword>
<accession>A0ABN8R5E4</accession>
<gene>
    <name evidence="2" type="ORF">PLOB_00013253</name>
</gene>
<evidence type="ECO:0000313" key="2">
    <source>
        <dbReference type="EMBL" id="CAH3172699.1"/>
    </source>
</evidence>
<name>A0ABN8R5E4_9CNID</name>